<dbReference type="Proteomes" id="UP001328107">
    <property type="component" value="Unassembled WGS sequence"/>
</dbReference>
<sequence>MRRRRSRCRMERRIVPFARLAHPASRWIRERSLLPSLARLVRSRTLVMRPPLSHSEQAPPLLLPNFISHFWC</sequence>
<dbReference type="EMBL" id="BTRK01000017">
    <property type="protein sequence ID" value="GMR63217.1"/>
    <property type="molecule type" value="Genomic_DNA"/>
</dbReference>
<organism evidence="2 3">
    <name type="scientific">Pristionchus mayeri</name>
    <dbReference type="NCBI Taxonomy" id="1317129"/>
    <lineage>
        <taxon>Eukaryota</taxon>
        <taxon>Metazoa</taxon>
        <taxon>Ecdysozoa</taxon>
        <taxon>Nematoda</taxon>
        <taxon>Chromadorea</taxon>
        <taxon>Rhabditida</taxon>
        <taxon>Rhabditina</taxon>
        <taxon>Diplogasteromorpha</taxon>
        <taxon>Diplogasteroidea</taxon>
        <taxon>Neodiplogasteridae</taxon>
        <taxon>Pristionchus</taxon>
    </lineage>
</organism>
<evidence type="ECO:0000313" key="2">
    <source>
        <dbReference type="EMBL" id="GMR63217.1"/>
    </source>
</evidence>
<proteinExistence type="predicted"/>
<dbReference type="EMBL" id="BTRK01000006">
    <property type="protein sequence ID" value="GMR58059.1"/>
    <property type="molecule type" value="Genomic_DNA"/>
</dbReference>
<comment type="caution">
    <text evidence="2">The sequence shown here is derived from an EMBL/GenBank/DDBJ whole genome shotgun (WGS) entry which is preliminary data.</text>
</comment>
<protein>
    <submittedName>
        <fullName evidence="2">Uncharacterized protein</fullName>
    </submittedName>
</protein>
<name>A0AAN5DIU2_9BILA</name>
<dbReference type="AlphaFoldDB" id="A0AAN5DIU2"/>
<accession>A0AAN5DIU2</accession>
<evidence type="ECO:0000313" key="3">
    <source>
        <dbReference type="Proteomes" id="UP001328107"/>
    </source>
</evidence>
<keyword evidence="3" id="KW-1185">Reference proteome</keyword>
<gene>
    <name evidence="1" type="ORF">PMAYCL1PPCAC_28254</name>
    <name evidence="2" type="ORF">PMAYCL1PPCAC_33412</name>
</gene>
<reference evidence="2" key="2">
    <citation type="submission" date="2023-06" db="EMBL/GenBank/DDBJ databases">
        <title>Genome assembly of Pristionchus species.</title>
        <authorList>
            <person name="Yoshida K."/>
            <person name="Sommer R.J."/>
        </authorList>
    </citation>
    <scope>NUCLEOTIDE SEQUENCE</scope>
    <source>
        <strain evidence="2">RS5460</strain>
    </source>
</reference>
<evidence type="ECO:0000313" key="1">
    <source>
        <dbReference type="EMBL" id="GMR58059.1"/>
    </source>
</evidence>
<reference evidence="3" key="1">
    <citation type="submission" date="2022-10" db="EMBL/GenBank/DDBJ databases">
        <title>Genome assembly of Pristionchus species.</title>
        <authorList>
            <person name="Yoshida K."/>
            <person name="Sommer R.J."/>
        </authorList>
    </citation>
    <scope>NUCLEOTIDE SEQUENCE [LARGE SCALE GENOMIC DNA]</scope>
    <source>
        <strain evidence="3">RS5460</strain>
    </source>
</reference>